<sequence length="313" mass="32043">MRFRVAEVDAALAEAAGGVLAKLTEPADAVWRGLAGAGVLGALVPGEAGLDENCLPPLMETLGHAGVAVPAAETIAVGAPLLAELPVLGGVLDGSVLLTVSLDTEAPVPFAADADLFVVGAGDRLRLFRREELGITPLASVDASRKLARLSVPSRGGVVVGEGASVVETAWLRGVLATAGLLVGLGGRMVELTVAYVRQREQFGVPVGSFQAVKHALADVVVELRFARASVLAAGWAQAAGEADTGVRTSAAKVLASEAARSTARAAIQCHGAMGYTTEYELHRYAKRAWALAADWGGPAEHRALVARALGLP</sequence>
<evidence type="ECO:0000256" key="1">
    <source>
        <dbReference type="ARBA" id="ARBA00022630"/>
    </source>
</evidence>
<feature type="domain" description="Acyl-CoA dehydrogenase/oxidase C-terminal" evidence="4">
    <location>
        <begin position="161"/>
        <end position="310"/>
    </location>
</feature>
<dbReference type="PANTHER" id="PTHR43884">
    <property type="entry name" value="ACYL-COA DEHYDROGENASE"/>
    <property type="match status" value="1"/>
</dbReference>
<dbReference type="InterPro" id="IPR036250">
    <property type="entry name" value="AcylCo_DH-like_C"/>
</dbReference>
<dbReference type="Pfam" id="PF00441">
    <property type="entry name" value="Acyl-CoA_dh_1"/>
    <property type="match status" value="1"/>
</dbReference>
<dbReference type="GO" id="GO:0003995">
    <property type="term" value="F:acyl-CoA dehydrogenase activity"/>
    <property type="evidence" value="ECO:0007669"/>
    <property type="project" value="TreeGrafter"/>
</dbReference>
<dbReference type="Gene3D" id="1.20.140.10">
    <property type="entry name" value="Butyryl-CoA Dehydrogenase, subunit A, domain 3"/>
    <property type="match status" value="1"/>
</dbReference>
<dbReference type="RefSeq" id="WP_187752469.1">
    <property type="nucleotide sequence ID" value="NZ_CP060828.1"/>
</dbReference>
<evidence type="ECO:0000313" key="5">
    <source>
        <dbReference type="EMBL" id="QNP75548.1"/>
    </source>
</evidence>
<dbReference type="PANTHER" id="PTHR43884:SF20">
    <property type="entry name" value="ACYL-COA DEHYDROGENASE FADE28"/>
    <property type="match status" value="1"/>
</dbReference>
<organism evidence="5 6">
    <name type="scientific">Streptomyces roseirectus</name>
    <dbReference type="NCBI Taxonomy" id="2768066"/>
    <lineage>
        <taxon>Bacteria</taxon>
        <taxon>Bacillati</taxon>
        <taxon>Actinomycetota</taxon>
        <taxon>Actinomycetes</taxon>
        <taxon>Kitasatosporales</taxon>
        <taxon>Streptomycetaceae</taxon>
        <taxon>Streptomyces</taxon>
    </lineage>
</organism>
<keyword evidence="2" id="KW-0274">FAD</keyword>
<gene>
    <name evidence="5" type="ORF">IAG44_03075</name>
</gene>
<name>A0A7H0IRY2_9ACTN</name>
<accession>A0A7H0IRY2</accession>
<dbReference type="AlphaFoldDB" id="A0A7H0IRY2"/>
<proteinExistence type="predicted"/>
<dbReference type="InterPro" id="IPR009075">
    <property type="entry name" value="AcylCo_DH/oxidase_C"/>
</dbReference>
<dbReference type="EMBL" id="CP060828">
    <property type="protein sequence ID" value="QNP75548.1"/>
    <property type="molecule type" value="Genomic_DNA"/>
</dbReference>
<dbReference type="SUPFAM" id="SSF47203">
    <property type="entry name" value="Acyl-CoA dehydrogenase C-terminal domain-like"/>
    <property type="match status" value="1"/>
</dbReference>
<reference evidence="5 6" key="1">
    <citation type="submission" date="2020-08" db="EMBL/GenBank/DDBJ databases">
        <title>A novel species.</title>
        <authorList>
            <person name="Gao J."/>
        </authorList>
    </citation>
    <scope>NUCLEOTIDE SEQUENCE [LARGE SCALE GENOMIC DNA]</scope>
    <source>
        <strain evidence="5 6">CRXT-G-22</strain>
    </source>
</reference>
<evidence type="ECO:0000256" key="3">
    <source>
        <dbReference type="ARBA" id="ARBA00023002"/>
    </source>
</evidence>
<keyword evidence="6" id="KW-1185">Reference proteome</keyword>
<dbReference type="KEGG" id="sroi:IAG44_03075"/>
<evidence type="ECO:0000256" key="2">
    <source>
        <dbReference type="ARBA" id="ARBA00022827"/>
    </source>
</evidence>
<dbReference type="Proteomes" id="UP000516052">
    <property type="component" value="Chromosome"/>
</dbReference>
<keyword evidence="3" id="KW-0560">Oxidoreductase</keyword>
<protein>
    <submittedName>
        <fullName evidence="5">Acyl-CoA dehydrogenase</fullName>
    </submittedName>
</protein>
<keyword evidence="1" id="KW-0285">Flavoprotein</keyword>
<evidence type="ECO:0000313" key="6">
    <source>
        <dbReference type="Proteomes" id="UP000516052"/>
    </source>
</evidence>
<evidence type="ECO:0000259" key="4">
    <source>
        <dbReference type="Pfam" id="PF00441"/>
    </source>
</evidence>